<organism evidence="2">
    <name type="scientific">Caenorhabditis brenneri</name>
    <name type="common">Nematode worm</name>
    <dbReference type="NCBI Taxonomy" id="135651"/>
    <lineage>
        <taxon>Eukaryota</taxon>
        <taxon>Metazoa</taxon>
        <taxon>Ecdysozoa</taxon>
        <taxon>Nematoda</taxon>
        <taxon>Chromadorea</taxon>
        <taxon>Rhabditida</taxon>
        <taxon>Rhabditina</taxon>
        <taxon>Rhabditomorpha</taxon>
        <taxon>Rhabditoidea</taxon>
        <taxon>Rhabditidae</taxon>
        <taxon>Peloderinae</taxon>
        <taxon>Caenorhabditis</taxon>
    </lineage>
</organism>
<dbReference type="AlphaFoldDB" id="G0MMM1"/>
<dbReference type="InParanoid" id="G0MMM1"/>
<gene>
    <name evidence="1" type="ORF">CAEBREN_12539</name>
</gene>
<dbReference type="OrthoDB" id="10609107at2759"/>
<dbReference type="OMA" id="FRISPGH"/>
<dbReference type="Proteomes" id="UP000008068">
    <property type="component" value="Unassembled WGS sequence"/>
</dbReference>
<dbReference type="EMBL" id="GL379802">
    <property type="protein sequence ID" value="EGT37356.1"/>
    <property type="molecule type" value="Genomic_DNA"/>
</dbReference>
<evidence type="ECO:0000313" key="1">
    <source>
        <dbReference type="EMBL" id="EGT37356.1"/>
    </source>
</evidence>
<dbReference type="PANTHER" id="PTHR31379:SF1">
    <property type="entry name" value="F-BOX C PROTEIN-RELATED"/>
    <property type="match status" value="1"/>
</dbReference>
<reference evidence="2" key="1">
    <citation type="submission" date="2011-07" db="EMBL/GenBank/DDBJ databases">
        <authorList>
            <consortium name="Caenorhabditis brenneri Sequencing and Analysis Consortium"/>
            <person name="Wilson R.K."/>
        </authorList>
    </citation>
    <scope>NUCLEOTIDE SEQUENCE [LARGE SCALE GENOMIC DNA]</scope>
    <source>
        <strain evidence="2">PB2801</strain>
    </source>
</reference>
<dbReference type="eggNOG" id="ENOG502THZU">
    <property type="taxonomic scope" value="Eukaryota"/>
</dbReference>
<keyword evidence="2" id="KW-1185">Reference proteome</keyword>
<dbReference type="Pfam" id="PF12078">
    <property type="entry name" value="DUF3557"/>
    <property type="match status" value="1"/>
</dbReference>
<name>G0MMM1_CAEBE</name>
<proteinExistence type="predicted"/>
<dbReference type="HOGENOM" id="CLU_042576_0_1_1"/>
<sequence>MLPLSYEPLQATIQYLDSNIRFQLSIRCPSIKATEKLVPLKLSHLPLANCNTTVNNTSYQLEIIQDVHPGEVIPEFDHTNTGVKPIQRDIDRHGFNDLSDINLMTPGDLNLRDEEHRMEDVFDRGSQRNELYHNNQLRQAEISLRAIQADFERVGVFRNLEFLRYILNIIDDCATNLEPYHLRRENAPPRYTLFIKFTIDSGYEKYTEILVYNRKIHEVLKYLNTLLFGNRRQAISVNMLALEDQKHIYRLPVDFKVKVKELKSEFIDFNELNGTIEFAERYKMTVGYAIDRRQLLRQQLYQRAQQLTFIPLKGRYDNYDHYFLRAVENLDVRVQELHINDLIELIRDWLQNGKPVDSCYAFGLKSRSAAEKCFWKVRSEFKESLTRDRARYVLLPMRYGLSQLRVFFERVLRGAKSNNWFKRDWCLKLKVERAD</sequence>
<protein>
    <submittedName>
        <fullName evidence="1">Uncharacterized protein</fullName>
    </submittedName>
</protein>
<dbReference type="PANTHER" id="PTHR31379">
    <property type="entry name" value="F-BOX C PROTEIN-RELATED-RELATED"/>
    <property type="match status" value="1"/>
</dbReference>
<accession>G0MMM1</accession>
<evidence type="ECO:0000313" key="2">
    <source>
        <dbReference type="Proteomes" id="UP000008068"/>
    </source>
</evidence>
<dbReference type="InterPro" id="IPR021942">
    <property type="entry name" value="DUF3557"/>
</dbReference>